<dbReference type="EMBL" id="BJVY01000008">
    <property type="protein sequence ID" value="GEL70225.1"/>
    <property type="molecule type" value="Genomic_DNA"/>
</dbReference>
<organism evidence="3 6">
    <name type="scientific">Myxococcus virescens</name>
    <dbReference type="NCBI Taxonomy" id="83456"/>
    <lineage>
        <taxon>Bacteria</taxon>
        <taxon>Pseudomonadati</taxon>
        <taxon>Myxococcota</taxon>
        <taxon>Myxococcia</taxon>
        <taxon>Myxococcales</taxon>
        <taxon>Cystobacterineae</taxon>
        <taxon>Myxococcaceae</taxon>
        <taxon>Myxococcus</taxon>
    </lineage>
</organism>
<evidence type="ECO:0000259" key="2">
    <source>
        <dbReference type="Pfam" id="PF00144"/>
    </source>
</evidence>
<evidence type="ECO:0000313" key="6">
    <source>
        <dbReference type="Proteomes" id="UP000321224"/>
    </source>
</evidence>
<proteinExistence type="predicted"/>
<dbReference type="InterPro" id="IPR050789">
    <property type="entry name" value="Diverse_Enzym_Activities"/>
</dbReference>
<dbReference type="PANTHER" id="PTHR43283:SF7">
    <property type="entry name" value="BETA-LACTAMASE-RELATED DOMAIN-CONTAINING PROTEIN"/>
    <property type="match status" value="1"/>
</dbReference>
<evidence type="ECO:0000256" key="1">
    <source>
        <dbReference type="SAM" id="SignalP"/>
    </source>
</evidence>
<accession>A0A511H9R2</accession>
<gene>
    <name evidence="3" type="ORF">MVI01_20090</name>
    <name evidence="4" type="ORF">SAMN04488504_102641</name>
</gene>
<reference evidence="3 6" key="2">
    <citation type="submission" date="2019-07" db="EMBL/GenBank/DDBJ databases">
        <title>Whole genome shotgun sequence of Myxococcus virescens NBRC 100334.</title>
        <authorList>
            <person name="Hosoyama A."/>
            <person name="Uohara A."/>
            <person name="Ohji S."/>
            <person name="Ichikawa N."/>
        </authorList>
    </citation>
    <scope>NUCLEOTIDE SEQUENCE [LARGE SCALE GENOMIC DNA]</scope>
    <source>
        <strain evidence="3 6">NBRC 100334</strain>
    </source>
</reference>
<evidence type="ECO:0000313" key="5">
    <source>
        <dbReference type="Proteomes" id="UP000198717"/>
    </source>
</evidence>
<dbReference type="RefSeq" id="WP_090488455.1">
    <property type="nucleotide sequence ID" value="NZ_BJVY01000008.1"/>
</dbReference>
<dbReference type="InterPro" id="IPR001466">
    <property type="entry name" value="Beta-lactam-related"/>
</dbReference>
<comment type="caution">
    <text evidence="3">The sequence shown here is derived from an EMBL/GenBank/DDBJ whole genome shotgun (WGS) entry which is preliminary data.</text>
</comment>
<keyword evidence="5" id="KW-1185">Reference proteome</keyword>
<dbReference type="InterPro" id="IPR012338">
    <property type="entry name" value="Beta-lactam/transpept-like"/>
</dbReference>
<feature type="chain" id="PRO_5023066663" evidence="1">
    <location>
        <begin position="23"/>
        <end position="531"/>
    </location>
</feature>
<protein>
    <submittedName>
        <fullName evidence="4">CubicO group peptidase, beta-lactamase class C family</fullName>
    </submittedName>
</protein>
<evidence type="ECO:0000313" key="4">
    <source>
        <dbReference type="EMBL" id="SDD77398.1"/>
    </source>
</evidence>
<dbReference type="PANTHER" id="PTHR43283">
    <property type="entry name" value="BETA-LACTAMASE-RELATED"/>
    <property type="match status" value="1"/>
</dbReference>
<sequence>MRHSLYLPLCTLLACAHTQPVAAPASSPVPAVQPAPADPESQLREALQRAGRAMEAGRFDAALSEMQRLWEGGRQTDEVAWLAAYASLGTGDDAAAFQWLERAVERGMGSPGDLLHDKSLEPLRRMPGYDGLVARARENALKARAEGNVGAGLEKATPAEAGLSEPALAAFVKAAEESGSSALVVLRHGKLVGEWYFGGETQRIESMSATKGVVALAIGLLIDEGRIPSVDAPVSTFFPEWKDGLKGKVTLRHLLSHTSGLAANASAMDIYESRDFVRYALDSHVVDVPGSRFFYNNKATNLLAGVVERASGEKLDAFLMRRLFEPLGIRDVFWQKDPSGNPLGMSGLRLHPVDFAKVGQLMLQRGVWQGQRILSEAWIQESTAAPSQAHTPTAGLLWWLVYDKAFRVLGQDMVNEARRNGMPEASLSRLRDVVDKPIPSGDFMQVLSERLGGMKGVMAFMEKSARIPLRTHVEGAPRGYSARGSFGQLLLVVPAQDLVVVRMAVPDGRVPPDVMEFPAFNTLALSLVPSP</sequence>
<dbReference type="Proteomes" id="UP000198717">
    <property type="component" value="Unassembled WGS sequence"/>
</dbReference>
<evidence type="ECO:0000313" key="3">
    <source>
        <dbReference type="EMBL" id="GEL70225.1"/>
    </source>
</evidence>
<dbReference type="Gene3D" id="3.40.710.10">
    <property type="entry name" value="DD-peptidase/beta-lactamase superfamily"/>
    <property type="match status" value="1"/>
</dbReference>
<keyword evidence="1" id="KW-0732">Signal</keyword>
<dbReference type="EMBL" id="FNAJ01000002">
    <property type="protein sequence ID" value="SDD77398.1"/>
    <property type="molecule type" value="Genomic_DNA"/>
</dbReference>
<feature type="signal peptide" evidence="1">
    <location>
        <begin position="1"/>
        <end position="22"/>
    </location>
</feature>
<dbReference type="PROSITE" id="PS51257">
    <property type="entry name" value="PROKAR_LIPOPROTEIN"/>
    <property type="match status" value="1"/>
</dbReference>
<dbReference type="Proteomes" id="UP000321224">
    <property type="component" value="Unassembled WGS sequence"/>
</dbReference>
<feature type="domain" description="Beta-lactamase-related" evidence="2">
    <location>
        <begin position="176"/>
        <end position="504"/>
    </location>
</feature>
<dbReference type="AlphaFoldDB" id="A0A511H9R2"/>
<name>A0A511H9R2_9BACT</name>
<dbReference type="Pfam" id="PF00144">
    <property type="entry name" value="Beta-lactamase"/>
    <property type="match status" value="1"/>
</dbReference>
<dbReference type="SUPFAM" id="SSF56601">
    <property type="entry name" value="beta-lactamase/transpeptidase-like"/>
    <property type="match status" value="1"/>
</dbReference>
<reference evidence="4 5" key="1">
    <citation type="submission" date="2016-10" db="EMBL/GenBank/DDBJ databases">
        <authorList>
            <person name="Varghese N."/>
            <person name="Submissions S."/>
        </authorList>
    </citation>
    <scope>NUCLEOTIDE SEQUENCE [LARGE SCALE GENOMIC DNA]</scope>
    <source>
        <strain evidence="4 5">DSM 2260</strain>
    </source>
</reference>